<dbReference type="AlphaFoldDB" id="A0A7J9F8V5"/>
<gene>
    <name evidence="2" type="ORF">Gotri_002537</name>
</gene>
<accession>A0A7J9F8V5</accession>
<keyword evidence="3" id="KW-1185">Reference proteome</keyword>
<name>A0A7J9F8V5_9ROSI</name>
<sequence>MLKDFDSPSKGSDSPAKVSWKQMLIGKGEQNQDESLKVIGKNYDEDLKFLEGGVIKFMVNGISAIEFLERIQQILFKRMETTVVLKLLAMMNRKMQMVEYEALPTIYFSCEKYGHFKDQCTLLAVEKSTVVGEVSGKTGVVDSTIGGEGPTFRLKENLVLREDRILRVVAKETNNNEGIVACLLGKEKVGETVLLVDYTKERIILFVNKNTVAKAYGLINGSVGQVLMEECPDFNVSNAGHKDSLVDPTIQAKKINAARLNLKYGDDLGLQFVGKVAKELALGQFKKAGQEKRNKAKTGVNSKSRGSFEFDGRNRSKKNLNKTIRSRGNSFKPVTNARVQLSNFMNSLVDLISDHIDKENIKGSEVSKGSEISQGKY</sequence>
<organism evidence="2 3">
    <name type="scientific">Gossypium trilobum</name>
    <dbReference type="NCBI Taxonomy" id="34281"/>
    <lineage>
        <taxon>Eukaryota</taxon>
        <taxon>Viridiplantae</taxon>
        <taxon>Streptophyta</taxon>
        <taxon>Embryophyta</taxon>
        <taxon>Tracheophyta</taxon>
        <taxon>Spermatophyta</taxon>
        <taxon>Magnoliopsida</taxon>
        <taxon>eudicotyledons</taxon>
        <taxon>Gunneridae</taxon>
        <taxon>Pentapetalae</taxon>
        <taxon>rosids</taxon>
        <taxon>malvids</taxon>
        <taxon>Malvales</taxon>
        <taxon>Malvaceae</taxon>
        <taxon>Malvoideae</taxon>
        <taxon>Gossypium</taxon>
    </lineage>
</organism>
<comment type="caution">
    <text evidence="2">The sequence shown here is derived from an EMBL/GenBank/DDBJ whole genome shotgun (WGS) entry which is preliminary data.</text>
</comment>
<proteinExistence type="predicted"/>
<evidence type="ECO:0000256" key="1">
    <source>
        <dbReference type="SAM" id="MobiDB-lite"/>
    </source>
</evidence>
<evidence type="ECO:0000313" key="3">
    <source>
        <dbReference type="Proteomes" id="UP000593568"/>
    </source>
</evidence>
<dbReference type="Proteomes" id="UP000593568">
    <property type="component" value="Unassembled WGS sequence"/>
</dbReference>
<reference evidence="2 3" key="1">
    <citation type="journal article" date="2019" name="Genome Biol. Evol.">
        <title>Insights into the evolution of the New World diploid cottons (Gossypium, subgenus Houzingenia) based on genome sequencing.</title>
        <authorList>
            <person name="Grover C.E."/>
            <person name="Arick M.A. 2nd"/>
            <person name="Thrash A."/>
            <person name="Conover J.L."/>
            <person name="Sanders W.S."/>
            <person name="Peterson D.G."/>
            <person name="Frelichowski J.E."/>
            <person name="Scheffler J.A."/>
            <person name="Scheffler B.E."/>
            <person name="Wendel J.F."/>
        </authorList>
    </citation>
    <scope>NUCLEOTIDE SEQUENCE [LARGE SCALE GENOMIC DNA]</scope>
    <source>
        <strain evidence="2">8</strain>
        <tissue evidence="2">Leaf</tissue>
    </source>
</reference>
<protein>
    <submittedName>
        <fullName evidence="2">Uncharacterized protein</fullName>
    </submittedName>
</protein>
<dbReference type="EMBL" id="JABEZW010000012">
    <property type="protein sequence ID" value="MBA0781631.1"/>
    <property type="molecule type" value="Genomic_DNA"/>
</dbReference>
<feature type="region of interest" description="Disordered" evidence="1">
    <location>
        <begin position="291"/>
        <end position="329"/>
    </location>
</feature>
<evidence type="ECO:0000313" key="2">
    <source>
        <dbReference type="EMBL" id="MBA0781631.1"/>
    </source>
</evidence>